<reference evidence="2 3" key="1">
    <citation type="submission" date="2020-07" db="EMBL/GenBank/DDBJ databases">
        <title>Sequencing the genomes of 1000 actinobacteria strains.</title>
        <authorList>
            <person name="Klenk H.-P."/>
        </authorList>
    </citation>
    <scope>NUCLEOTIDE SEQUENCE [LARGE SCALE GENOMIC DNA]</scope>
    <source>
        <strain evidence="2 3">DSM 24662</strain>
    </source>
</reference>
<accession>A0A7Y9GKI8</accession>
<dbReference type="Proteomes" id="UP000576969">
    <property type="component" value="Unassembled WGS sequence"/>
</dbReference>
<dbReference type="InterPro" id="IPR011055">
    <property type="entry name" value="Dup_hybrid_motif"/>
</dbReference>
<dbReference type="PANTHER" id="PTHR21666:SF270">
    <property type="entry name" value="MUREIN HYDROLASE ACTIVATOR ENVC"/>
    <property type="match status" value="1"/>
</dbReference>
<dbReference type="EMBL" id="JACCBV010000001">
    <property type="protein sequence ID" value="NYE18132.1"/>
    <property type="molecule type" value="Genomic_DNA"/>
</dbReference>
<evidence type="ECO:0000313" key="2">
    <source>
        <dbReference type="EMBL" id="NYE18132.1"/>
    </source>
</evidence>
<organism evidence="2 3">
    <name type="scientific">Microbacterium immunditiarum</name>
    <dbReference type="NCBI Taxonomy" id="337480"/>
    <lineage>
        <taxon>Bacteria</taxon>
        <taxon>Bacillati</taxon>
        <taxon>Actinomycetota</taxon>
        <taxon>Actinomycetes</taxon>
        <taxon>Micrococcales</taxon>
        <taxon>Microbacteriaceae</taxon>
        <taxon>Microbacterium</taxon>
    </lineage>
</organism>
<name>A0A7Y9GKI8_9MICO</name>
<proteinExistence type="predicted"/>
<gene>
    <name evidence="2" type="ORF">BJ991_000160</name>
</gene>
<dbReference type="Gene3D" id="2.70.70.10">
    <property type="entry name" value="Glucose Permease (Domain IIA)"/>
    <property type="match status" value="1"/>
</dbReference>
<dbReference type="PANTHER" id="PTHR21666">
    <property type="entry name" value="PEPTIDASE-RELATED"/>
    <property type="match status" value="1"/>
</dbReference>
<dbReference type="RefSeq" id="WP_179486591.1">
    <property type="nucleotide sequence ID" value="NZ_JACCBV010000001.1"/>
</dbReference>
<evidence type="ECO:0000259" key="1">
    <source>
        <dbReference type="Pfam" id="PF01551"/>
    </source>
</evidence>
<dbReference type="GO" id="GO:0004222">
    <property type="term" value="F:metalloendopeptidase activity"/>
    <property type="evidence" value="ECO:0007669"/>
    <property type="project" value="TreeGrafter"/>
</dbReference>
<dbReference type="CDD" id="cd12797">
    <property type="entry name" value="M23_peptidase"/>
    <property type="match status" value="1"/>
</dbReference>
<dbReference type="InterPro" id="IPR050570">
    <property type="entry name" value="Cell_wall_metabolism_enzyme"/>
</dbReference>
<dbReference type="Pfam" id="PF01551">
    <property type="entry name" value="Peptidase_M23"/>
    <property type="match status" value="1"/>
</dbReference>
<evidence type="ECO:0000313" key="3">
    <source>
        <dbReference type="Proteomes" id="UP000576969"/>
    </source>
</evidence>
<dbReference type="InterPro" id="IPR016047">
    <property type="entry name" value="M23ase_b-sheet_dom"/>
</dbReference>
<dbReference type="SUPFAM" id="SSF51261">
    <property type="entry name" value="Duplicated hybrid motif"/>
    <property type="match status" value="1"/>
</dbReference>
<keyword evidence="3" id="KW-1185">Reference proteome</keyword>
<dbReference type="AlphaFoldDB" id="A0A7Y9GKI8"/>
<comment type="caution">
    <text evidence="2">The sequence shown here is derived from an EMBL/GenBank/DDBJ whole genome shotgun (WGS) entry which is preliminary data.</text>
</comment>
<protein>
    <recommendedName>
        <fullName evidence="1">M23ase beta-sheet core domain-containing protein</fullName>
    </recommendedName>
</protein>
<sequence length="227" mass="23862">MTVWGNGLVQRPLVSNGGQFGAPRPGGRTHAGADFIGYNELRAIEPGRVTFAGVLTPAAGVSVAIDLPNKIDGHTVTIVRMHIKENTLKVGAGSQVVAGQLIGMMGASGNAQGACDHVEIRFFRNGQLIRTVDPVTWIGNRIGGGPQPAMLGSQQRVSKAFVNGRAAPTRQAAIRGSLAAGVTGTFNAFTHGESVEGNNVWFRGHFTGLWFWSGAFTSTSTQGLIRI</sequence>
<feature type="domain" description="M23ase beta-sheet core" evidence="1">
    <location>
        <begin position="29"/>
        <end position="127"/>
    </location>
</feature>